<sequence>MNFKNLPENWKVVRLGRVADITPAVYKEKKTKEVFFIPMELVPQDEKLYADFEIRKHKEVKSGVPVYPNDLLLAKITPCFENGKIGFVPQKFGIFIATTEIHPIRSKGTIDLMFLYYLLRHPEIKEYLKNQMTGTSGRKRIPKNALVSLSIPLPPHPEQK</sequence>
<keyword evidence="3" id="KW-0238">DNA-binding</keyword>
<feature type="domain" description="Type I restriction modification DNA specificity" evidence="4">
    <location>
        <begin position="7"/>
        <end position="160"/>
    </location>
</feature>
<accession>A0A7V5HYJ5</accession>
<dbReference type="InterPro" id="IPR000055">
    <property type="entry name" value="Restrct_endonuc_typeI_TRD"/>
</dbReference>
<feature type="non-terminal residue" evidence="5">
    <location>
        <position position="160"/>
    </location>
</feature>
<evidence type="ECO:0000256" key="1">
    <source>
        <dbReference type="ARBA" id="ARBA00010923"/>
    </source>
</evidence>
<evidence type="ECO:0000256" key="2">
    <source>
        <dbReference type="ARBA" id="ARBA00022747"/>
    </source>
</evidence>
<evidence type="ECO:0000313" key="5">
    <source>
        <dbReference type="EMBL" id="HHF97976.1"/>
    </source>
</evidence>
<dbReference type="InterPro" id="IPR044946">
    <property type="entry name" value="Restrct_endonuc_typeI_TRD_sf"/>
</dbReference>
<comment type="caution">
    <text evidence="5">The sequence shown here is derived from an EMBL/GenBank/DDBJ whole genome shotgun (WGS) entry which is preliminary data.</text>
</comment>
<dbReference type="AlphaFoldDB" id="A0A7V5HYJ5"/>
<dbReference type="GO" id="GO:0004519">
    <property type="term" value="F:endonuclease activity"/>
    <property type="evidence" value="ECO:0007669"/>
    <property type="project" value="UniProtKB-KW"/>
</dbReference>
<name>A0A7V5HYJ5_UNCAE</name>
<dbReference type="EMBL" id="DRTT01000013">
    <property type="protein sequence ID" value="HHF97976.1"/>
    <property type="molecule type" value="Genomic_DNA"/>
</dbReference>
<reference evidence="5" key="1">
    <citation type="journal article" date="2020" name="mSystems">
        <title>Genome- and Community-Level Interaction Insights into Carbon Utilization and Element Cycling Functions of Hydrothermarchaeota in Hydrothermal Sediment.</title>
        <authorList>
            <person name="Zhou Z."/>
            <person name="Liu Y."/>
            <person name="Xu W."/>
            <person name="Pan J."/>
            <person name="Luo Z.H."/>
            <person name="Li M."/>
        </authorList>
    </citation>
    <scope>NUCLEOTIDE SEQUENCE [LARGE SCALE GENOMIC DNA]</scope>
    <source>
        <strain evidence="5">HyVt-92</strain>
    </source>
</reference>
<dbReference type="Pfam" id="PF01420">
    <property type="entry name" value="Methylase_S"/>
    <property type="match status" value="1"/>
</dbReference>
<evidence type="ECO:0000256" key="3">
    <source>
        <dbReference type="ARBA" id="ARBA00023125"/>
    </source>
</evidence>
<keyword evidence="5" id="KW-0255">Endonuclease</keyword>
<organism evidence="5">
    <name type="scientific">Aerophobetes bacterium</name>
    <dbReference type="NCBI Taxonomy" id="2030807"/>
    <lineage>
        <taxon>Bacteria</taxon>
        <taxon>Candidatus Aerophobota</taxon>
    </lineage>
</organism>
<evidence type="ECO:0000259" key="4">
    <source>
        <dbReference type="Pfam" id="PF01420"/>
    </source>
</evidence>
<proteinExistence type="inferred from homology"/>
<protein>
    <submittedName>
        <fullName evidence="5">Restriction endonuclease subunit S</fullName>
    </submittedName>
</protein>
<keyword evidence="2" id="KW-0680">Restriction system</keyword>
<dbReference type="Gene3D" id="3.90.220.20">
    <property type="entry name" value="DNA methylase specificity domains"/>
    <property type="match status" value="1"/>
</dbReference>
<dbReference type="Proteomes" id="UP000886070">
    <property type="component" value="Unassembled WGS sequence"/>
</dbReference>
<dbReference type="PANTHER" id="PTHR43140:SF1">
    <property type="entry name" value="TYPE I RESTRICTION ENZYME ECOKI SPECIFICITY SUBUNIT"/>
    <property type="match status" value="1"/>
</dbReference>
<comment type="similarity">
    <text evidence="1">Belongs to the type-I restriction system S methylase family.</text>
</comment>
<dbReference type="InterPro" id="IPR051212">
    <property type="entry name" value="Type-I_RE_S_subunit"/>
</dbReference>
<dbReference type="CDD" id="cd17260">
    <property type="entry name" value="RMtype1_S_EcoEI-TRD1-CR1_like"/>
    <property type="match status" value="1"/>
</dbReference>
<keyword evidence="5" id="KW-0378">Hydrolase</keyword>
<dbReference type="PANTHER" id="PTHR43140">
    <property type="entry name" value="TYPE-1 RESTRICTION ENZYME ECOKI SPECIFICITY PROTEIN"/>
    <property type="match status" value="1"/>
</dbReference>
<gene>
    <name evidence="5" type="ORF">ENL39_00605</name>
</gene>
<keyword evidence="5" id="KW-0540">Nuclease</keyword>
<dbReference type="SUPFAM" id="SSF116734">
    <property type="entry name" value="DNA methylase specificity domain"/>
    <property type="match status" value="1"/>
</dbReference>
<dbReference type="GO" id="GO:0009307">
    <property type="term" value="P:DNA restriction-modification system"/>
    <property type="evidence" value="ECO:0007669"/>
    <property type="project" value="UniProtKB-KW"/>
</dbReference>
<dbReference type="GO" id="GO:0003677">
    <property type="term" value="F:DNA binding"/>
    <property type="evidence" value="ECO:0007669"/>
    <property type="project" value="UniProtKB-KW"/>
</dbReference>